<dbReference type="GO" id="GO:0016811">
    <property type="term" value="F:hydrolase activity, acting on carbon-nitrogen (but not peptide) bonds, in linear amides"/>
    <property type="evidence" value="ECO:0007669"/>
    <property type="project" value="TreeGrafter"/>
</dbReference>
<organism evidence="1 2">
    <name type="scientific">Thermoanaerobacter kivui</name>
    <name type="common">Acetogenium kivui</name>
    <dbReference type="NCBI Taxonomy" id="2325"/>
    <lineage>
        <taxon>Bacteria</taxon>
        <taxon>Bacillati</taxon>
        <taxon>Bacillota</taxon>
        <taxon>Clostridia</taxon>
        <taxon>Thermoanaerobacterales</taxon>
        <taxon>Thermoanaerobacteraceae</taxon>
        <taxon>Thermoanaerobacter</taxon>
    </lineage>
</organism>
<dbReference type="Pfam" id="PF02585">
    <property type="entry name" value="PIG-L"/>
    <property type="match status" value="1"/>
</dbReference>
<reference evidence="2" key="1">
    <citation type="journal article" date="2015" name="Genome Announc.">
        <title>Whole-Genome Sequences of 80 Environmental and Clinical Isolates of Burkholderia pseudomallei.</title>
        <authorList>
            <person name="Johnson S.L."/>
            <person name="Baker A.L."/>
            <person name="Chain P.S."/>
            <person name="Currie B.J."/>
            <person name="Daligault H.E."/>
            <person name="Davenport K.W."/>
            <person name="Davis C.B."/>
            <person name="Inglis T.J."/>
            <person name="Kaestli M."/>
            <person name="Koren S."/>
            <person name="Mayo M."/>
            <person name="Merritt A.J."/>
            <person name="Price E.P."/>
            <person name="Sarovich D.S."/>
            <person name="Warner J."/>
            <person name="Rosovitz M.J."/>
        </authorList>
    </citation>
    <scope>NUCLEOTIDE SEQUENCE [LARGE SCALE GENOMIC DNA]</scope>
    <source>
        <strain evidence="2">DSM 2030</strain>
    </source>
</reference>
<dbReference type="HOGENOM" id="CLU_025055_0_0_9"/>
<dbReference type="PANTHER" id="PTHR12993:SF29">
    <property type="entry name" value="BLR3841 PROTEIN"/>
    <property type="match status" value="1"/>
</dbReference>
<evidence type="ECO:0000313" key="1">
    <source>
        <dbReference type="EMBL" id="AIS52267.1"/>
    </source>
</evidence>
<dbReference type="InterPro" id="IPR003737">
    <property type="entry name" value="GlcNAc_PI_deacetylase-related"/>
</dbReference>
<dbReference type="OrthoDB" id="9815144at2"/>
<dbReference type="AlphaFoldDB" id="A0A097AR27"/>
<dbReference type="InterPro" id="IPR024078">
    <property type="entry name" value="LmbE-like_dom_sf"/>
</dbReference>
<dbReference type="STRING" id="2325.TKV_c10930"/>
<gene>
    <name evidence="1" type="ORF">TKV_c10930</name>
</gene>
<keyword evidence="2" id="KW-1185">Reference proteome</keyword>
<accession>A0A097AR27</accession>
<evidence type="ECO:0000313" key="2">
    <source>
        <dbReference type="Proteomes" id="UP000029669"/>
    </source>
</evidence>
<sequence length="450" mass="52598">MNKKMKYIAIITLILFVAFAGLELKTYNYAGKTPVKKLYPTPQIYQRVLVFAPHPDDETLAAAGLIQDTLRYGGCVKVIVMTNGDSFERAVIENYEIPMPKPQEFLRLGYDRQKETKNALKYLGVKGENIIFLGYPDKGLAPLWWKYWNVPYKSFGTKTTISPYDNSYILKVEYNGKNIIKDLTKIIKEYNPTLIVYPHPNELHPDHWATNSFVKYTLYLLKKENLPQFLYIIHRTDWPLPFGKHSQLNLNPPQNLLKTGTEWHLYPLAKTDIDKKGEAIMMYKTQIKVMKDFLLAFDRKTELYGFYEDGILKKYNKNRKFDDYKVIIDPEYDNFRDYENGSVDITGVYAYIQNNNLHITIKCRQPAKPLYEYNLYGILFKGHKEVTRINAKVTNGKLVYRKGDVNIKNRIIHITIPINIDFDAIYLSATTTSNKYLIDKTAWRLLKKEK</sequence>
<dbReference type="PANTHER" id="PTHR12993">
    <property type="entry name" value="N-ACETYLGLUCOSAMINYL-PHOSPHATIDYLINOSITOL DE-N-ACETYLASE-RELATED"/>
    <property type="match status" value="1"/>
</dbReference>
<dbReference type="Proteomes" id="UP000029669">
    <property type="component" value="Chromosome"/>
</dbReference>
<dbReference type="eggNOG" id="COG2120">
    <property type="taxonomic scope" value="Bacteria"/>
</dbReference>
<protein>
    <submittedName>
        <fullName evidence="1">LmbE family protein</fullName>
    </submittedName>
</protein>
<dbReference type="SUPFAM" id="SSF102588">
    <property type="entry name" value="LmbE-like"/>
    <property type="match status" value="1"/>
</dbReference>
<dbReference type="Gene3D" id="3.40.50.10320">
    <property type="entry name" value="LmbE-like"/>
    <property type="match status" value="1"/>
</dbReference>
<proteinExistence type="predicted"/>
<dbReference type="KEGG" id="tki:TKV_c10930"/>
<name>A0A097AR27_THEKI</name>
<dbReference type="EMBL" id="CP009170">
    <property type="protein sequence ID" value="AIS52267.1"/>
    <property type="molecule type" value="Genomic_DNA"/>
</dbReference>
<dbReference type="RefSeq" id="WP_049685046.1">
    <property type="nucleotide sequence ID" value="NZ_CP009170.1"/>
</dbReference>